<comment type="caution">
    <text evidence="1">The sequence shown here is derived from an EMBL/GenBank/DDBJ whole genome shotgun (WGS) entry which is preliminary data.</text>
</comment>
<evidence type="ECO:0000313" key="1">
    <source>
        <dbReference type="EMBL" id="GEN89843.1"/>
    </source>
</evidence>
<dbReference type="AlphaFoldDB" id="A0A511ZQW5"/>
<gene>
    <name evidence="1" type="ORF">OSO01_45820</name>
</gene>
<proteinExistence type="predicted"/>
<keyword evidence="2" id="KW-1185">Reference proteome</keyword>
<evidence type="ECO:0008006" key="3">
    <source>
        <dbReference type="Google" id="ProtNLM"/>
    </source>
</evidence>
<protein>
    <recommendedName>
        <fullName evidence="3">DUF4901 domain-containing protein</fullName>
    </recommendedName>
</protein>
<reference evidence="1 2" key="1">
    <citation type="submission" date="2019-07" db="EMBL/GenBank/DDBJ databases">
        <title>Whole genome shotgun sequence of Oceanobacillus sojae NBRC 105379.</title>
        <authorList>
            <person name="Hosoyama A."/>
            <person name="Uohara A."/>
            <person name="Ohji S."/>
            <person name="Ichikawa N."/>
        </authorList>
    </citation>
    <scope>NUCLEOTIDE SEQUENCE [LARGE SCALE GENOMIC DNA]</scope>
    <source>
        <strain evidence="1 2">NBRC 105379</strain>
    </source>
</reference>
<accession>A0A511ZQW5</accession>
<dbReference type="EMBL" id="BJYM01000031">
    <property type="protein sequence ID" value="GEN89843.1"/>
    <property type="molecule type" value="Genomic_DNA"/>
</dbReference>
<dbReference type="OrthoDB" id="2431483at2"/>
<sequence length="420" mass="48869">MHSAIEEIIEKTREQFQMNDFYLESYDLLKYNDNQIVLSMSWLPNGLSKEEEDSNPAGTVEISVDIDTKQVTEIVFVDEKNLLPEELFPQVDNIEDIIEWIEEQTQLEYGRQFKLMKETKENIEFHAAVDNIKLFPGGSLDIHFNKEGRLSSFFVRGLFADESQIHWEPFNLIDETVKPLVKQHCKVIEVPDEATAAWKPYYVISSFLIPNQAPGSIIYFSEIENNLSYKPLDIILTWIEPSTEKFEKKDIDLKNIFTEDEVFQNRESQDNDKPIPNDAIDQMVIEITNLLRMEFPDDSGQWRLTSVKREQGYLLARLDPAEETPRVLYPSLMLWINPVTLKVDNYMDPTPLLDAFDFFEKAEAVRVNKETAAERLYEHIDLEPVYVRDQQTNMYHLCGKVTSDFYGLDAVSGELSTFDE</sequence>
<name>A0A511ZQW5_9BACI</name>
<evidence type="ECO:0000313" key="2">
    <source>
        <dbReference type="Proteomes" id="UP000321558"/>
    </source>
</evidence>
<dbReference type="RefSeq" id="WP_147212712.1">
    <property type="nucleotide sequence ID" value="NZ_BJYM01000031.1"/>
</dbReference>
<dbReference type="Proteomes" id="UP000321558">
    <property type="component" value="Unassembled WGS sequence"/>
</dbReference>
<dbReference type="STRING" id="582851.GCA_900162665_01634"/>
<organism evidence="1 2">
    <name type="scientific">Oceanobacillus sojae</name>
    <dbReference type="NCBI Taxonomy" id="582851"/>
    <lineage>
        <taxon>Bacteria</taxon>
        <taxon>Bacillati</taxon>
        <taxon>Bacillota</taxon>
        <taxon>Bacilli</taxon>
        <taxon>Bacillales</taxon>
        <taxon>Bacillaceae</taxon>
        <taxon>Oceanobacillus</taxon>
    </lineage>
</organism>